<evidence type="ECO:0008006" key="4">
    <source>
        <dbReference type="Google" id="ProtNLM"/>
    </source>
</evidence>
<name>A0A2M6WMV5_9BACT</name>
<evidence type="ECO:0000256" key="1">
    <source>
        <dbReference type="SAM" id="SignalP"/>
    </source>
</evidence>
<reference evidence="3" key="1">
    <citation type="submission" date="2017-09" db="EMBL/GenBank/DDBJ databases">
        <title>Depth-based differentiation of microbial function through sediment-hosted aquifers and enrichment of novel symbionts in the deep terrestrial subsurface.</title>
        <authorList>
            <person name="Probst A.J."/>
            <person name="Ladd B."/>
            <person name="Jarett J.K."/>
            <person name="Geller-Mcgrath D.E."/>
            <person name="Sieber C.M.K."/>
            <person name="Emerson J.B."/>
            <person name="Anantharaman K."/>
            <person name="Thomas B.C."/>
            <person name="Malmstrom R."/>
            <person name="Stieglmeier M."/>
            <person name="Klingl A."/>
            <person name="Woyke T."/>
            <person name="Ryan C.M."/>
            <person name="Banfield J.F."/>
        </authorList>
    </citation>
    <scope>NUCLEOTIDE SEQUENCE [LARGE SCALE GENOMIC DNA]</scope>
</reference>
<proteinExistence type="predicted"/>
<dbReference type="AlphaFoldDB" id="A0A2M6WMV5"/>
<dbReference type="EMBL" id="PFAS01000006">
    <property type="protein sequence ID" value="PIT94128.1"/>
    <property type="molecule type" value="Genomic_DNA"/>
</dbReference>
<comment type="caution">
    <text evidence="2">The sequence shown here is derived from an EMBL/GenBank/DDBJ whole genome shotgun (WGS) entry which is preliminary data.</text>
</comment>
<accession>A0A2M6WMV5</accession>
<evidence type="ECO:0000313" key="3">
    <source>
        <dbReference type="Proteomes" id="UP000229335"/>
    </source>
</evidence>
<organism evidence="2 3">
    <name type="scientific">Candidatus Falkowbacteria bacterium CG10_big_fil_rev_8_21_14_0_10_43_11</name>
    <dbReference type="NCBI Taxonomy" id="1974568"/>
    <lineage>
        <taxon>Bacteria</taxon>
        <taxon>Candidatus Falkowiibacteriota</taxon>
    </lineage>
</organism>
<sequence length="465" mass="52049">MKKIAISALITILIISSLIFPAFAQEINPNFNPNYIISDSEILDYDSMTLEEIKTFINNKEGALKNYTVITEDGRTLSAAEVIYDRAVANKVNPKFLLILIQKEQSLLTDASPKQSQYDWAAGYGCPDTGGCNERWRGFYKQINSASLQFRSYLDEPQLYKYKAGGTYTFTNPYGTISTAEMSVTPANQATAALYNYTPHVYNGNYNFWNLWNRFFSRLFPDGSLVQVEGEKGVWLIQNGQKRPFVSKGALTSRYDVKRILTINKTDLDAYPTGAPLKFAQYSLVRSPAGNIYLLVDNSKRKIMSSAVFKKIGYNPEEVDDASNEDLASYLDSAPLTENDTHPTGALLRDPASGGVYYVINDTKAPLVDPAFLKTKFKGLKVIKPAKGELDKYAKIEPVKFEDGYLLKSTSSLGVYVISNGQKRPIVSSKAFEQLGYKWENILTVKPQTLALYDEGEAIVEQNFK</sequence>
<feature type="signal peptide" evidence="1">
    <location>
        <begin position="1"/>
        <end position="24"/>
    </location>
</feature>
<evidence type="ECO:0000313" key="2">
    <source>
        <dbReference type="EMBL" id="PIT94128.1"/>
    </source>
</evidence>
<keyword evidence="1" id="KW-0732">Signal</keyword>
<dbReference type="Proteomes" id="UP000229335">
    <property type="component" value="Unassembled WGS sequence"/>
</dbReference>
<protein>
    <recommendedName>
        <fullName evidence="4">Hemagglutinin-related protein</fullName>
    </recommendedName>
</protein>
<gene>
    <name evidence="2" type="ORF">COU00_00420</name>
</gene>
<feature type="chain" id="PRO_5014908655" description="Hemagglutinin-related protein" evidence="1">
    <location>
        <begin position="25"/>
        <end position="465"/>
    </location>
</feature>